<dbReference type="SMART" id="SM00267">
    <property type="entry name" value="GGDEF"/>
    <property type="match status" value="1"/>
</dbReference>
<name>A0A364NYA2_9PROT</name>
<feature type="transmembrane region" description="Helical" evidence="4">
    <location>
        <begin position="12"/>
        <end position="29"/>
    </location>
</feature>
<dbReference type="GO" id="GO:0043709">
    <property type="term" value="P:cell adhesion involved in single-species biofilm formation"/>
    <property type="evidence" value="ECO:0007669"/>
    <property type="project" value="TreeGrafter"/>
</dbReference>
<evidence type="ECO:0000313" key="6">
    <source>
        <dbReference type="EMBL" id="RAU22059.1"/>
    </source>
</evidence>
<dbReference type="PANTHER" id="PTHR45138">
    <property type="entry name" value="REGULATORY COMPONENTS OF SENSORY TRANSDUCTION SYSTEM"/>
    <property type="match status" value="1"/>
</dbReference>
<dbReference type="GO" id="GO:1902201">
    <property type="term" value="P:negative regulation of bacterial-type flagellum-dependent cell motility"/>
    <property type="evidence" value="ECO:0007669"/>
    <property type="project" value="TreeGrafter"/>
</dbReference>
<dbReference type="InterPro" id="IPR043128">
    <property type="entry name" value="Rev_trsase/Diguanyl_cyclase"/>
</dbReference>
<dbReference type="Gene3D" id="3.30.450.20">
    <property type="entry name" value="PAS domain"/>
    <property type="match status" value="1"/>
</dbReference>
<keyword evidence="4" id="KW-0812">Transmembrane</keyword>
<dbReference type="InterPro" id="IPR029787">
    <property type="entry name" value="Nucleotide_cyclase"/>
</dbReference>
<evidence type="ECO:0000256" key="1">
    <source>
        <dbReference type="ARBA" id="ARBA00012528"/>
    </source>
</evidence>
<feature type="transmembrane region" description="Helical" evidence="4">
    <location>
        <begin position="204"/>
        <end position="222"/>
    </location>
</feature>
<dbReference type="Gene3D" id="3.30.70.270">
    <property type="match status" value="1"/>
</dbReference>
<dbReference type="EC" id="2.7.7.65" evidence="1"/>
<proteinExistence type="predicted"/>
<dbReference type="PROSITE" id="PS50887">
    <property type="entry name" value="GGDEF"/>
    <property type="match status" value="1"/>
</dbReference>
<evidence type="ECO:0000259" key="5">
    <source>
        <dbReference type="PROSITE" id="PS50887"/>
    </source>
</evidence>
<feature type="transmembrane region" description="Helical" evidence="4">
    <location>
        <begin position="75"/>
        <end position="92"/>
    </location>
</feature>
<dbReference type="Pfam" id="PF00990">
    <property type="entry name" value="GGDEF"/>
    <property type="match status" value="1"/>
</dbReference>
<comment type="catalytic activity">
    <reaction evidence="2">
        <text>2 GTP = 3',3'-c-di-GMP + 2 diphosphate</text>
        <dbReference type="Rhea" id="RHEA:24898"/>
        <dbReference type="ChEBI" id="CHEBI:33019"/>
        <dbReference type="ChEBI" id="CHEBI:37565"/>
        <dbReference type="ChEBI" id="CHEBI:58805"/>
        <dbReference type="EC" id="2.7.7.65"/>
    </reaction>
</comment>
<keyword evidence="3" id="KW-0175">Coiled coil</keyword>
<dbReference type="PANTHER" id="PTHR45138:SF9">
    <property type="entry name" value="DIGUANYLATE CYCLASE DGCM-RELATED"/>
    <property type="match status" value="1"/>
</dbReference>
<protein>
    <recommendedName>
        <fullName evidence="1">diguanylate cyclase</fullName>
        <ecNumber evidence="1">2.7.7.65</ecNumber>
    </recommendedName>
</protein>
<keyword evidence="7" id="KW-1185">Reference proteome</keyword>
<dbReference type="Proteomes" id="UP000251075">
    <property type="component" value="Unassembled WGS sequence"/>
</dbReference>
<feature type="domain" description="GGDEF" evidence="5">
    <location>
        <begin position="452"/>
        <end position="597"/>
    </location>
</feature>
<dbReference type="GO" id="GO:0052621">
    <property type="term" value="F:diguanylate cyclase activity"/>
    <property type="evidence" value="ECO:0007669"/>
    <property type="project" value="UniProtKB-EC"/>
</dbReference>
<dbReference type="InterPro" id="IPR035965">
    <property type="entry name" value="PAS-like_dom_sf"/>
</dbReference>
<accession>A0A364NYA2</accession>
<dbReference type="AlphaFoldDB" id="A0A364NYA2"/>
<feature type="coiled-coil region" evidence="3">
    <location>
        <begin position="263"/>
        <end position="290"/>
    </location>
</feature>
<dbReference type="SUPFAM" id="SSF55073">
    <property type="entry name" value="Nucleotide cyclase"/>
    <property type="match status" value="1"/>
</dbReference>
<reference evidence="6 7" key="1">
    <citation type="submission" date="2017-11" db="EMBL/GenBank/DDBJ databases">
        <title>Draft genome sequence of magnetotactic bacterium Magnetospirillum kuznetsovii LBB-42.</title>
        <authorList>
            <person name="Grouzdev D.S."/>
            <person name="Rysina M.S."/>
            <person name="Baslerov R.V."/>
            <person name="Koziaeva V."/>
        </authorList>
    </citation>
    <scope>NUCLEOTIDE SEQUENCE [LARGE SCALE GENOMIC DNA]</scope>
    <source>
        <strain evidence="6 7">LBB-42</strain>
    </source>
</reference>
<evidence type="ECO:0000256" key="3">
    <source>
        <dbReference type="SAM" id="Coils"/>
    </source>
</evidence>
<dbReference type="EMBL" id="PGTO01000006">
    <property type="protein sequence ID" value="RAU22059.1"/>
    <property type="molecule type" value="Genomic_DNA"/>
</dbReference>
<sequence length="600" mass="65532">MRIETLARLYQSAQLLAVALFPAFAIWYLQNFTPVPAPLFENHLFHEIAIAIATVIGIFVSYVSWRSYRESGEIFLRWLTMGFLAFTVIYAPHGLLTRTAHDNIWLFLLFGPVSRLVMLGCLVYGLVQYGKPAEDVAAVQARGFWRVALGLCCVVTAAVPVLAYSPIAASPWVRMPMESGAAILCLGAVAVMVVRRIASPLMRYYGVALLLFAQAAVAFILAKPWDHMWWLAHAIFATGFSVISWGVVSALLTTKSFASAFSQEQLMRALEEEKDLLDAANSALRAERQLAQTTLDALLEHVCVIDETGNILTTNQRWQDFLVANDGDHLLAGIGVNYLAVCDRVKGAMQEEAAAAAAGIRSVLHGSCDRFGMEYACDSPTEKRWFVMSVLRADAPSGARVVIAHQDISERKRAEDQLRHLASVDGLTGVANRRAFDTTLSQEWRRACRSRMPLSLLMVDVDHFKRFNDHYGHQAGDECLRAVAGALAGAVKRPGELVARYGGEEFSVILPSCGLDDARRLAEKMRAAVLALHITHAASETASEVTISVGVSCFALGDPAVEGVSCDVRPDGLIAFADSALYRAKASGRNRVIEQEAAVA</sequence>
<feature type="transmembrane region" description="Helical" evidence="4">
    <location>
        <begin position="179"/>
        <end position="197"/>
    </location>
</feature>
<dbReference type="CDD" id="cd01949">
    <property type="entry name" value="GGDEF"/>
    <property type="match status" value="1"/>
</dbReference>
<dbReference type="SUPFAM" id="SSF55785">
    <property type="entry name" value="PYP-like sensor domain (PAS domain)"/>
    <property type="match status" value="1"/>
</dbReference>
<feature type="transmembrane region" description="Helical" evidence="4">
    <location>
        <begin position="147"/>
        <end position="167"/>
    </location>
</feature>
<keyword evidence="4" id="KW-1133">Transmembrane helix</keyword>
<organism evidence="6 7">
    <name type="scientific">Paramagnetospirillum kuznetsovii</name>
    <dbReference type="NCBI Taxonomy" id="2053833"/>
    <lineage>
        <taxon>Bacteria</taxon>
        <taxon>Pseudomonadati</taxon>
        <taxon>Pseudomonadota</taxon>
        <taxon>Alphaproteobacteria</taxon>
        <taxon>Rhodospirillales</taxon>
        <taxon>Magnetospirillaceae</taxon>
        <taxon>Paramagnetospirillum</taxon>
    </lineage>
</organism>
<comment type="caution">
    <text evidence="6">The sequence shown here is derived from an EMBL/GenBank/DDBJ whole genome shotgun (WGS) entry which is preliminary data.</text>
</comment>
<evidence type="ECO:0000256" key="4">
    <source>
        <dbReference type="SAM" id="Phobius"/>
    </source>
</evidence>
<dbReference type="InterPro" id="IPR050469">
    <property type="entry name" value="Diguanylate_Cyclase"/>
</dbReference>
<feature type="transmembrane region" description="Helical" evidence="4">
    <location>
        <begin position="44"/>
        <end position="63"/>
    </location>
</feature>
<keyword evidence="4" id="KW-0472">Membrane</keyword>
<dbReference type="FunFam" id="3.30.70.270:FF:000001">
    <property type="entry name" value="Diguanylate cyclase domain protein"/>
    <property type="match status" value="1"/>
</dbReference>
<feature type="transmembrane region" description="Helical" evidence="4">
    <location>
        <begin position="104"/>
        <end position="127"/>
    </location>
</feature>
<dbReference type="OrthoDB" id="9812260at2"/>
<gene>
    <name evidence="6" type="ORF">CU669_10235</name>
</gene>
<dbReference type="GO" id="GO:0005886">
    <property type="term" value="C:plasma membrane"/>
    <property type="evidence" value="ECO:0007669"/>
    <property type="project" value="TreeGrafter"/>
</dbReference>
<feature type="transmembrane region" description="Helical" evidence="4">
    <location>
        <begin position="228"/>
        <end position="252"/>
    </location>
</feature>
<evidence type="ECO:0000256" key="2">
    <source>
        <dbReference type="ARBA" id="ARBA00034247"/>
    </source>
</evidence>
<evidence type="ECO:0000313" key="7">
    <source>
        <dbReference type="Proteomes" id="UP000251075"/>
    </source>
</evidence>
<dbReference type="InterPro" id="IPR000160">
    <property type="entry name" value="GGDEF_dom"/>
</dbReference>
<dbReference type="NCBIfam" id="TIGR00254">
    <property type="entry name" value="GGDEF"/>
    <property type="match status" value="1"/>
</dbReference>
<dbReference type="RefSeq" id="WP_112144310.1">
    <property type="nucleotide sequence ID" value="NZ_PGTO01000006.1"/>
</dbReference>